<dbReference type="Gene3D" id="3.40.1210.10">
    <property type="entry name" value="Survival protein SurE-like phosphatase/nucleotidase"/>
    <property type="match status" value="1"/>
</dbReference>
<evidence type="ECO:0000313" key="9">
    <source>
        <dbReference type="Proteomes" id="UP000540266"/>
    </source>
</evidence>
<evidence type="ECO:0000256" key="2">
    <source>
        <dbReference type="ARBA" id="ARBA00011062"/>
    </source>
</evidence>
<proteinExistence type="inferred from homology"/>
<dbReference type="InterPro" id="IPR036523">
    <property type="entry name" value="SurE-like_sf"/>
</dbReference>
<dbReference type="PANTHER" id="PTHR30457">
    <property type="entry name" value="5'-NUCLEOTIDASE SURE"/>
    <property type="match status" value="1"/>
</dbReference>
<feature type="binding site" evidence="7">
    <location>
        <position position="96"/>
    </location>
    <ligand>
        <name>a divalent metal cation</name>
        <dbReference type="ChEBI" id="CHEBI:60240"/>
    </ligand>
</feature>
<dbReference type="GO" id="GO:0046872">
    <property type="term" value="F:metal ion binding"/>
    <property type="evidence" value="ECO:0007669"/>
    <property type="project" value="UniProtKB-UniRule"/>
</dbReference>
<feature type="binding site" evidence="7">
    <location>
        <position position="40"/>
    </location>
    <ligand>
        <name>a divalent metal cation</name>
        <dbReference type="ChEBI" id="CHEBI:60240"/>
    </ligand>
</feature>
<dbReference type="KEGG" id="rpha:AMC79_PD00739"/>
<dbReference type="GO" id="GO:0004309">
    <property type="term" value="F:exopolyphosphatase activity"/>
    <property type="evidence" value="ECO:0007669"/>
    <property type="project" value="TreeGrafter"/>
</dbReference>
<evidence type="ECO:0000256" key="1">
    <source>
        <dbReference type="ARBA" id="ARBA00000815"/>
    </source>
</evidence>
<sequence>MKILLTNDDGYQSPGVAAARDALIACGLQVLTVAPDGPRSGTSRSASFRKAITMTKAGGDDVNPIYVTNGTPTDCVRVAVLSGLASEVDAVVSGINEGANLGDDATYSSTLGSAIEGALLGFPALAASQQSRDGRFRLVDLTDYDFGRGARIMAELTRLMIRDRSKLPPRSVLNFNAPALPAGEIKIASLDRRVWDPSRIHSIETENGPGWLLFGTHPERDPIFEHRPGSDSWVLSQGHAALTPLNFEWTLPGARRGFARWTRSAVAELNDALASELSGKELGS</sequence>
<dbReference type="GO" id="GO:0008253">
    <property type="term" value="F:5'-nucleotidase activity"/>
    <property type="evidence" value="ECO:0007669"/>
    <property type="project" value="UniProtKB-UniRule"/>
</dbReference>
<keyword evidence="3 7" id="KW-0963">Cytoplasm</keyword>
<accession>A0A7X6F9B1</accession>
<organism evidence="8 9">
    <name type="scientific">Rhizobium phaseoli</name>
    <dbReference type="NCBI Taxonomy" id="396"/>
    <lineage>
        <taxon>Bacteria</taxon>
        <taxon>Pseudomonadati</taxon>
        <taxon>Pseudomonadota</taxon>
        <taxon>Alphaproteobacteria</taxon>
        <taxon>Hyphomicrobiales</taxon>
        <taxon>Rhizobiaceae</taxon>
        <taxon>Rhizobium/Agrobacterium group</taxon>
        <taxon>Rhizobium</taxon>
    </lineage>
</organism>
<evidence type="ECO:0000313" key="8">
    <source>
        <dbReference type="EMBL" id="QPK12472.1"/>
    </source>
</evidence>
<dbReference type="NCBIfam" id="TIGR00087">
    <property type="entry name" value="surE"/>
    <property type="match status" value="1"/>
</dbReference>
<comment type="similarity">
    <text evidence="2 7">Belongs to the SurE nucleotidase family.</text>
</comment>
<dbReference type="Pfam" id="PF01975">
    <property type="entry name" value="SurE"/>
    <property type="match status" value="1"/>
</dbReference>
<name>A0A7X6F9B1_9HYPH</name>
<feature type="binding site" evidence="7">
    <location>
        <position position="8"/>
    </location>
    <ligand>
        <name>a divalent metal cation</name>
        <dbReference type="ChEBI" id="CHEBI:60240"/>
    </ligand>
</feature>
<evidence type="ECO:0000256" key="4">
    <source>
        <dbReference type="ARBA" id="ARBA00022723"/>
    </source>
</evidence>
<dbReference type="EC" id="3.1.3.5" evidence="7"/>
<dbReference type="GO" id="GO:0005737">
    <property type="term" value="C:cytoplasm"/>
    <property type="evidence" value="ECO:0007669"/>
    <property type="project" value="UniProtKB-SubCell"/>
</dbReference>
<dbReference type="AlphaFoldDB" id="A0A7X6F9B1"/>
<dbReference type="Proteomes" id="UP000540266">
    <property type="component" value="Plasmid pBS3d"/>
</dbReference>
<comment type="catalytic activity">
    <reaction evidence="1 7">
        <text>a ribonucleoside 5'-phosphate + H2O = a ribonucleoside + phosphate</text>
        <dbReference type="Rhea" id="RHEA:12484"/>
        <dbReference type="ChEBI" id="CHEBI:15377"/>
        <dbReference type="ChEBI" id="CHEBI:18254"/>
        <dbReference type="ChEBI" id="CHEBI:43474"/>
        <dbReference type="ChEBI" id="CHEBI:58043"/>
        <dbReference type="EC" id="3.1.3.5"/>
    </reaction>
</comment>
<dbReference type="GO" id="GO:0008254">
    <property type="term" value="F:3'-nucleotidase activity"/>
    <property type="evidence" value="ECO:0007669"/>
    <property type="project" value="TreeGrafter"/>
</dbReference>
<comment type="cofactor">
    <cofactor evidence="7">
        <name>a divalent metal cation</name>
        <dbReference type="ChEBI" id="CHEBI:60240"/>
    </cofactor>
    <text evidence="7">Binds 1 divalent metal cation per subunit.</text>
</comment>
<evidence type="ECO:0000256" key="3">
    <source>
        <dbReference type="ARBA" id="ARBA00022490"/>
    </source>
</evidence>
<keyword evidence="5 7" id="KW-0547">Nucleotide-binding</keyword>
<gene>
    <name evidence="7 8" type="primary">surE</name>
    <name evidence="8" type="ORF">HER27_031200</name>
</gene>
<evidence type="ECO:0000256" key="5">
    <source>
        <dbReference type="ARBA" id="ARBA00022741"/>
    </source>
</evidence>
<dbReference type="InterPro" id="IPR002828">
    <property type="entry name" value="SurE-like_Pase/nucleotidase"/>
</dbReference>
<keyword evidence="8" id="KW-0614">Plasmid</keyword>
<dbReference type="HAMAP" id="MF_00060">
    <property type="entry name" value="SurE"/>
    <property type="match status" value="1"/>
</dbReference>
<protein>
    <recommendedName>
        <fullName evidence="7">5'-nucleotidase SurE</fullName>
        <ecNumber evidence="7">3.1.3.5</ecNumber>
    </recommendedName>
    <alternativeName>
        <fullName evidence="7">Nucleoside 5'-monophosphate phosphohydrolase</fullName>
    </alternativeName>
</protein>
<keyword evidence="4 7" id="KW-0479">Metal-binding</keyword>
<comment type="subcellular location">
    <subcellularLocation>
        <location evidence="7">Cytoplasm</location>
    </subcellularLocation>
</comment>
<dbReference type="SUPFAM" id="SSF64167">
    <property type="entry name" value="SurE-like"/>
    <property type="match status" value="1"/>
</dbReference>
<reference evidence="8 9" key="1">
    <citation type="submission" date="2020-11" db="EMBL/GenBank/DDBJ databases">
        <title>Indigenous Rhizobia Nodulating Common beans in Western Kenya.</title>
        <authorList>
            <person name="Wekesa C.S."/>
            <person name="Oelmueller R."/>
            <person name="Furch A.C."/>
        </authorList>
    </citation>
    <scope>NUCLEOTIDE SEQUENCE [LARGE SCALE GENOMIC DNA]</scope>
    <source>
        <strain evidence="9">BS3</strain>
        <plasmid evidence="8 9">pBS3d</plasmid>
    </source>
</reference>
<dbReference type="PANTHER" id="PTHR30457:SF12">
    <property type="entry name" value="5'_3'-NUCLEOTIDASE SURE"/>
    <property type="match status" value="1"/>
</dbReference>
<dbReference type="GeneID" id="45961433"/>
<evidence type="ECO:0000256" key="6">
    <source>
        <dbReference type="ARBA" id="ARBA00022801"/>
    </source>
</evidence>
<comment type="function">
    <text evidence="7">Nucleotidase that shows phosphatase activity on nucleoside 5'-monophosphates.</text>
</comment>
<evidence type="ECO:0000256" key="7">
    <source>
        <dbReference type="HAMAP-Rule" id="MF_00060"/>
    </source>
</evidence>
<dbReference type="RefSeq" id="WP_050981281.1">
    <property type="nucleotide sequence ID" value="NZ_CP013531.1"/>
</dbReference>
<keyword evidence="6 7" id="KW-0378">Hydrolase</keyword>
<geneLocation type="plasmid" evidence="8 9">
    <name>pBS3d</name>
</geneLocation>
<dbReference type="InterPro" id="IPR030048">
    <property type="entry name" value="SurE"/>
</dbReference>
<feature type="binding site" evidence="7">
    <location>
        <position position="9"/>
    </location>
    <ligand>
        <name>a divalent metal cation</name>
        <dbReference type="ChEBI" id="CHEBI:60240"/>
    </ligand>
</feature>
<dbReference type="GO" id="GO:0000166">
    <property type="term" value="F:nucleotide binding"/>
    <property type="evidence" value="ECO:0007669"/>
    <property type="project" value="UniProtKB-KW"/>
</dbReference>
<dbReference type="EMBL" id="CP064935">
    <property type="protein sequence ID" value="QPK12472.1"/>
    <property type="molecule type" value="Genomic_DNA"/>
</dbReference>